<sequence>VRGMKGSPGEKGESGPVGQKGAEGYPGPDGQRGNDGGGYDAPVAAKPPSQQYNPASYGESRQRPAAAVESNPYGRFV</sequence>
<evidence type="ECO:0000313" key="2">
    <source>
        <dbReference type="WBParaSite" id="PS1159_v2.g2259.t1"/>
    </source>
</evidence>
<protein>
    <submittedName>
        <fullName evidence="2">Bindin</fullName>
    </submittedName>
</protein>
<evidence type="ECO:0000313" key="1">
    <source>
        <dbReference type="Proteomes" id="UP000887580"/>
    </source>
</evidence>
<proteinExistence type="predicted"/>
<dbReference type="Proteomes" id="UP000887580">
    <property type="component" value="Unplaced"/>
</dbReference>
<dbReference type="WBParaSite" id="PS1159_v2.g2259.t1">
    <property type="protein sequence ID" value="PS1159_v2.g2259.t1"/>
    <property type="gene ID" value="PS1159_v2.g2259"/>
</dbReference>
<organism evidence="1 2">
    <name type="scientific">Panagrolaimus sp. PS1159</name>
    <dbReference type="NCBI Taxonomy" id="55785"/>
    <lineage>
        <taxon>Eukaryota</taxon>
        <taxon>Metazoa</taxon>
        <taxon>Ecdysozoa</taxon>
        <taxon>Nematoda</taxon>
        <taxon>Chromadorea</taxon>
        <taxon>Rhabditida</taxon>
        <taxon>Tylenchina</taxon>
        <taxon>Panagrolaimomorpha</taxon>
        <taxon>Panagrolaimoidea</taxon>
        <taxon>Panagrolaimidae</taxon>
        <taxon>Panagrolaimus</taxon>
    </lineage>
</organism>
<reference evidence="2" key="1">
    <citation type="submission" date="2022-11" db="UniProtKB">
        <authorList>
            <consortium name="WormBaseParasite"/>
        </authorList>
    </citation>
    <scope>IDENTIFICATION</scope>
</reference>
<name>A0AC35G0A3_9BILA</name>
<accession>A0AC35G0A3</accession>